<proteinExistence type="predicted"/>
<organism evidence="1 2">
    <name type="scientific">Anaerocolumna sedimenticola</name>
    <dbReference type="NCBI Taxonomy" id="2696063"/>
    <lineage>
        <taxon>Bacteria</taxon>
        <taxon>Bacillati</taxon>
        <taxon>Bacillota</taxon>
        <taxon>Clostridia</taxon>
        <taxon>Lachnospirales</taxon>
        <taxon>Lachnospiraceae</taxon>
        <taxon>Anaerocolumna</taxon>
    </lineage>
</organism>
<keyword evidence="2" id="KW-1185">Reference proteome</keyword>
<evidence type="ECO:0000313" key="2">
    <source>
        <dbReference type="Proteomes" id="UP000464314"/>
    </source>
</evidence>
<dbReference type="RefSeq" id="WP_161836605.1">
    <property type="nucleotide sequence ID" value="NZ_CP048000.1"/>
</dbReference>
<evidence type="ECO:0000313" key="1">
    <source>
        <dbReference type="EMBL" id="QHQ59769.1"/>
    </source>
</evidence>
<sequence length="48" mass="5416">MQQPAQQTIQKEPRRKVVKCPNCGASSEVIEGKTKECDYCDTPLAYKD</sequence>
<dbReference type="EMBL" id="CP048000">
    <property type="protein sequence ID" value="QHQ59769.1"/>
    <property type="molecule type" value="Genomic_DNA"/>
</dbReference>
<dbReference type="Proteomes" id="UP000464314">
    <property type="component" value="Chromosome"/>
</dbReference>
<name>A0A6P1TI44_9FIRM</name>
<accession>A0A6P1TI44</accession>
<gene>
    <name evidence="1" type="ORF">Ana3638_02265</name>
</gene>
<dbReference type="KEGG" id="anr:Ana3638_02265"/>
<reference evidence="1 2" key="1">
    <citation type="submission" date="2020-01" db="EMBL/GenBank/DDBJ databases">
        <title>Genome analysis of Anaerocolumna sp. CBA3638.</title>
        <authorList>
            <person name="Kim J."/>
            <person name="Roh S.W."/>
        </authorList>
    </citation>
    <scope>NUCLEOTIDE SEQUENCE [LARGE SCALE GENOMIC DNA]</scope>
    <source>
        <strain evidence="1 2">CBA3638</strain>
    </source>
</reference>
<dbReference type="AlphaFoldDB" id="A0A6P1TI44"/>
<protein>
    <submittedName>
        <fullName evidence="1">Uncharacterized protein</fullName>
    </submittedName>
</protein>